<proteinExistence type="predicted"/>
<name>A0ABV5RPI9_9ACTN</name>
<dbReference type="EMBL" id="JBHMCG010000240">
    <property type="protein sequence ID" value="MFB9579809.1"/>
    <property type="molecule type" value="Genomic_DNA"/>
</dbReference>
<evidence type="ECO:0000313" key="2">
    <source>
        <dbReference type="Proteomes" id="UP001589710"/>
    </source>
</evidence>
<protein>
    <submittedName>
        <fullName evidence="1">DUF2255 family protein</fullName>
    </submittedName>
</protein>
<reference evidence="1 2" key="1">
    <citation type="submission" date="2024-09" db="EMBL/GenBank/DDBJ databases">
        <authorList>
            <person name="Sun Q."/>
            <person name="Mori K."/>
        </authorList>
    </citation>
    <scope>NUCLEOTIDE SEQUENCE [LARGE SCALE GENOMIC DNA]</scope>
    <source>
        <strain evidence="1 2">JCM 3331</strain>
    </source>
</reference>
<dbReference type="RefSeq" id="WP_345516921.1">
    <property type="nucleotide sequence ID" value="NZ_BAAAXD010000041.1"/>
</dbReference>
<organism evidence="1 2">
    <name type="scientific">Streptomyces yanii</name>
    <dbReference type="NCBI Taxonomy" id="78510"/>
    <lineage>
        <taxon>Bacteria</taxon>
        <taxon>Bacillati</taxon>
        <taxon>Actinomycetota</taxon>
        <taxon>Actinomycetes</taxon>
        <taxon>Kitasatosporales</taxon>
        <taxon>Streptomycetaceae</taxon>
        <taxon>Streptomyces</taxon>
    </lineage>
</organism>
<evidence type="ECO:0000313" key="1">
    <source>
        <dbReference type="EMBL" id="MFB9579809.1"/>
    </source>
</evidence>
<gene>
    <name evidence="1" type="ORF">ACFFTL_48120</name>
</gene>
<sequence>MTAWTLEDLALLTGSESLVLTAGDDGHPGVELGMVLVRGELYVRAYRGVRSRWYQAAQKRSHGQIRVGAVTRDVLLETRDTSPASEIDAAYRNKYGQAAGPLAASPAAHAATIRIDPAPSSNGATDLVR</sequence>
<accession>A0ABV5RPI9</accession>
<comment type="caution">
    <text evidence="1">The sequence shown here is derived from an EMBL/GenBank/DDBJ whole genome shotgun (WGS) entry which is preliminary data.</text>
</comment>
<dbReference type="Proteomes" id="UP001589710">
    <property type="component" value="Unassembled WGS sequence"/>
</dbReference>
<keyword evidence="2" id="KW-1185">Reference proteome</keyword>
<dbReference type="Pfam" id="PF10012">
    <property type="entry name" value="DUF2255"/>
    <property type="match status" value="1"/>
</dbReference>
<dbReference type="InterPro" id="IPR016888">
    <property type="entry name" value="UCP028498"/>
</dbReference>